<keyword evidence="1" id="KW-1133">Transmembrane helix</keyword>
<keyword evidence="3" id="KW-1185">Reference proteome</keyword>
<keyword evidence="1" id="KW-0812">Transmembrane</keyword>
<comment type="caution">
    <text evidence="2">The sequence shown here is derived from an EMBL/GenBank/DDBJ whole genome shotgun (WGS) entry which is preliminary data.</text>
</comment>
<dbReference type="AlphaFoldDB" id="A0A168QB67"/>
<keyword evidence="1" id="KW-0472">Membrane</keyword>
<evidence type="ECO:0000313" key="3">
    <source>
        <dbReference type="Proteomes" id="UP000077355"/>
    </source>
</evidence>
<name>A0A168QB67_9BACL</name>
<reference evidence="2 3" key="1">
    <citation type="submission" date="2016-03" db="EMBL/GenBank/DDBJ databases">
        <title>Draft genome sequence of Paenibacillus antarcticus CECT 5836.</title>
        <authorList>
            <person name="Shin S.-K."/>
            <person name="Yi H."/>
        </authorList>
    </citation>
    <scope>NUCLEOTIDE SEQUENCE [LARGE SCALE GENOMIC DNA]</scope>
    <source>
        <strain evidence="2 3">CECT 5836</strain>
    </source>
</reference>
<evidence type="ECO:0000256" key="1">
    <source>
        <dbReference type="SAM" id="Phobius"/>
    </source>
</evidence>
<dbReference type="Proteomes" id="UP000077355">
    <property type="component" value="Unassembled WGS sequence"/>
</dbReference>
<protein>
    <submittedName>
        <fullName evidence="2">Uncharacterized protein</fullName>
    </submittedName>
</protein>
<gene>
    <name evidence="2" type="ORF">PBAT_05030</name>
</gene>
<organism evidence="2 3">
    <name type="scientific">Paenibacillus antarcticus</name>
    <dbReference type="NCBI Taxonomy" id="253703"/>
    <lineage>
        <taxon>Bacteria</taxon>
        <taxon>Bacillati</taxon>
        <taxon>Bacillota</taxon>
        <taxon>Bacilli</taxon>
        <taxon>Bacillales</taxon>
        <taxon>Paenibacillaceae</taxon>
        <taxon>Paenibacillus</taxon>
    </lineage>
</organism>
<sequence length="181" mass="21638">MPNKQNLNVKKRIMFNKDEDYYFITYNILVFLDILGCVSEKSKFLDYTKLSYIIPFISNHLLLDLIVDFSQTNHLPNNEEIELLRETYYKSRLKLKLVTSILFTLERNEYIALQKNLTRNTIDIWIRKDKIPESFFNPSLYRIEIEHTKKLREVSPRIRTLTVNTLLDQLFGNKGVTVWQV</sequence>
<dbReference type="EMBL" id="LVJI01000006">
    <property type="protein sequence ID" value="OAB47588.1"/>
    <property type="molecule type" value="Genomic_DNA"/>
</dbReference>
<dbReference type="RefSeq" id="WP_068647165.1">
    <property type="nucleotide sequence ID" value="NZ_CP043611.1"/>
</dbReference>
<accession>A0A168QB67</accession>
<evidence type="ECO:0000313" key="2">
    <source>
        <dbReference type="EMBL" id="OAB47588.1"/>
    </source>
</evidence>
<feature type="transmembrane region" description="Helical" evidence="1">
    <location>
        <begin position="21"/>
        <end position="38"/>
    </location>
</feature>
<proteinExistence type="predicted"/>
<dbReference type="OrthoDB" id="1907310at2"/>